<dbReference type="Pfam" id="PF13439">
    <property type="entry name" value="Glyco_transf_4"/>
    <property type="match status" value="1"/>
</dbReference>
<evidence type="ECO:0000313" key="5">
    <source>
        <dbReference type="Proteomes" id="UP001589608"/>
    </source>
</evidence>
<evidence type="ECO:0000256" key="1">
    <source>
        <dbReference type="ARBA" id="ARBA00022676"/>
    </source>
</evidence>
<gene>
    <name evidence="4" type="ORF">ACFFTR_36685</name>
</gene>
<protein>
    <submittedName>
        <fullName evidence="4">Glycosyltransferase family 4 protein</fullName>
        <ecNumber evidence="4">2.4.-.-</ecNumber>
    </submittedName>
</protein>
<dbReference type="Proteomes" id="UP001589608">
    <property type="component" value="Unassembled WGS sequence"/>
</dbReference>
<dbReference type="EC" id="2.4.-.-" evidence="4"/>
<keyword evidence="2 4" id="KW-0808">Transferase</keyword>
<reference evidence="4 5" key="1">
    <citation type="submission" date="2024-09" db="EMBL/GenBank/DDBJ databases">
        <authorList>
            <person name="Sun Q."/>
            <person name="Mori K."/>
        </authorList>
    </citation>
    <scope>NUCLEOTIDE SEQUENCE [LARGE SCALE GENOMIC DNA]</scope>
    <source>
        <strain evidence="4 5">JCM 3307</strain>
    </source>
</reference>
<comment type="caution">
    <text evidence="4">The sequence shown here is derived from an EMBL/GenBank/DDBJ whole genome shotgun (WGS) entry which is preliminary data.</text>
</comment>
<name>A0ABV5MIG0_9ACTN</name>
<evidence type="ECO:0000256" key="2">
    <source>
        <dbReference type="ARBA" id="ARBA00022679"/>
    </source>
</evidence>
<dbReference type="GO" id="GO:0016757">
    <property type="term" value="F:glycosyltransferase activity"/>
    <property type="evidence" value="ECO:0007669"/>
    <property type="project" value="UniProtKB-KW"/>
</dbReference>
<proteinExistence type="predicted"/>
<dbReference type="InterPro" id="IPR028098">
    <property type="entry name" value="Glyco_trans_4-like_N"/>
</dbReference>
<keyword evidence="1 4" id="KW-0328">Glycosyltransferase</keyword>
<organism evidence="4 5">
    <name type="scientific">Dactylosporangium vinaceum</name>
    <dbReference type="NCBI Taxonomy" id="53362"/>
    <lineage>
        <taxon>Bacteria</taxon>
        <taxon>Bacillati</taxon>
        <taxon>Actinomycetota</taxon>
        <taxon>Actinomycetes</taxon>
        <taxon>Micromonosporales</taxon>
        <taxon>Micromonosporaceae</taxon>
        <taxon>Dactylosporangium</taxon>
    </lineage>
</organism>
<keyword evidence="5" id="KW-1185">Reference proteome</keyword>
<evidence type="ECO:0000313" key="4">
    <source>
        <dbReference type="EMBL" id="MFB9448655.1"/>
    </source>
</evidence>
<dbReference type="Pfam" id="PF13692">
    <property type="entry name" value="Glyco_trans_1_4"/>
    <property type="match status" value="1"/>
</dbReference>
<evidence type="ECO:0000259" key="3">
    <source>
        <dbReference type="Pfam" id="PF13439"/>
    </source>
</evidence>
<dbReference type="EMBL" id="JBHMCA010000058">
    <property type="protein sequence ID" value="MFB9448655.1"/>
    <property type="molecule type" value="Genomic_DNA"/>
</dbReference>
<dbReference type="CDD" id="cd03801">
    <property type="entry name" value="GT4_PimA-like"/>
    <property type="match status" value="1"/>
</dbReference>
<dbReference type="Gene3D" id="3.40.50.2000">
    <property type="entry name" value="Glycogen Phosphorylase B"/>
    <property type="match status" value="2"/>
</dbReference>
<dbReference type="PANTHER" id="PTHR12526">
    <property type="entry name" value="GLYCOSYLTRANSFERASE"/>
    <property type="match status" value="1"/>
</dbReference>
<dbReference type="SUPFAM" id="SSF53756">
    <property type="entry name" value="UDP-Glycosyltransferase/glycogen phosphorylase"/>
    <property type="match status" value="1"/>
</dbReference>
<feature type="domain" description="Glycosyltransferase subfamily 4-like N-terminal" evidence="3">
    <location>
        <begin position="23"/>
        <end position="185"/>
    </location>
</feature>
<sequence>MCSPFPAEPIGRIVLATTAAERGGLWKNVTDLATAFTVAGHDVYLAFPEGAVDLVRDARRLGLPFADLARSPQLNGAVFHLHLPKPFDRRTLPLMASARLRGHRVFVTEHLARHPSSDASVPWGPGHTPGLRKPGARYAKTLLKRTEALLAHQVIAVSENSKQFIMRRFALTDRKCTVVLNGIAPAEPVPLPPVQGGLRVAVVGAVTYKKGHDVLVDAAQRSRGTWTADVYGSGDLIDQLRRRAGNRVRFHGWVDDVAERVDQHHLLCMPSRYEQLPYAVTEAMMRGRPVVATNVDGLPEAVEDGINGRLIPPDDPDALAAALDHAEQHPDTVRQWALAAHAVAVDKFALAAMTDRILALYTRTVA</sequence>
<dbReference type="RefSeq" id="WP_223101266.1">
    <property type="nucleotide sequence ID" value="NZ_CP061913.1"/>
</dbReference>
<accession>A0ABV5MIG0</accession>